<comment type="caution">
    <text evidence="3">The sequence shown here is derived from an EMBL/GenBank/DDBJ whole genome shotgun (WGS) entry which is preliminary data.</text>
</comment>
<feature type="compositionally biased region" description="Acidic residues" evidence="1">
    <location>
        <begin position="270"/>
        <end position="283"/>
    </location>
</feature>
<sequence length="390" mass="42651">MKPLEEYMLFTKSEAETITVINSQGVRSAQCKQFDVIQKLTPFNEPALNMTSVIDKNWVVDAPTRLPYKAVYFDPSTKEEKTQVVFITLTAIFVIIVVCCLIEVYRSDREYRKRIERQTDEDIIWSKEQAAKMQIETSTTNVKGFSYKSIPSDEKKDNGAKPLVGILKNGSVTAASEKPPPPVATVAAAPVESPTQSNGTAETGGIRDSQLLDHELQWESLAAEENEALLKSAQHPTEQQTRYGESNGVDGPRARIANGNHHHHHRVTDLDDPSDGHEEDSELTDNPVKVSFAKNTIITNSHPPNARKSPPKLTLTHPPESFLADGPATPTATTGAVGPLPVAMMTSTPLTNGLRSRGPRQVSWGPPPPPALISANPLPFKIDETPESPA</sequence>
<dbReference type="VEuPathDB" id="VectorBase:AGAMI1_007650"/>
<protein>
    <submittedName>
        <fullName evidence="3">AGAP006512-PA</fullName>
    </submittedName>
</protein>
<dbReference type="AlphaFoldDB" id="Q5TQV4"/>
<dbReference type="InParanoid" id="Q5TQV4"/>
<dbReference type="OMA" id="IITNSHP"/>
<feature type="transmembrane region" description="Helical" evidence="2">
    <location>
        <begin position="84"/>
        <end position="105"/>
    </location>
</feature>
<dbReference type="EMBL" id="AAAB01008960">
    <property type="protein sequence ID" value="EAL40109.3"/>
    <property type="molecule type" value="Genomic_DNA"/>
</dbReference>
<evidence type="ECO:0000256" key="1">
    <source>
        <dbReference type="SAM" id="MobiDB-lite"/>
    </source>
</evidence>
<dbReference type="eggNOG" id="ENOG502STIF">
    <property type="taxonomic scope" value="Eukaryota"/>
</dbReference>
<feature type="region of interest" description="Disordered" evidence="1">
    <location>
        <begin position="232"/>
        <end position="319"/>
    </location>
</feature>
<reference evidence="3" key="5">
    <citation type="submission" date="2011-05" db="EMBL/GenBank/DDBJ databases">
        <authorList>
            <consortium name="VectorBase"/>
        </authorList>
    </citation>
    <scope>NUCLEOTIDE SEQUENCE</scope>
    <source>
        <strain evidence="3">PEST</strain>
    </source>
</reference>
<name>Q5TQV4_ANOGA</name>
<keyword evidence="2" id="KW-0812">Transmembrane</keyword>
<dbReference type="STRING" id="7165.Q5TQV4"/>
<evidence type="ECO:0000313" key="3">
    <source>
        <dbReference type="EMBL" id="EAL40109.3"/>
    </source>
</evidence>
<gene>
    <name evidence="3" type="ORF">AgaP_AGAP006512</name>
</gene>
<accession>Q5TQV4</accession>
<keyword evidence="2" id="KW-1133">Transmembrane helix</keyword>
<keyword evidence="2" id="KW-0472">Membrane</keyword>
<feature type="compositionally biased region" description="Polar residues" evidence="1">
    <location>
        <begin position="293"/>
        <end position="303"/>
    </location>
</feature>
<feature type="compositionally biased region" description="Polar residues" evidence="1">
    <location>
        <begin position="234"/>
        <end position="244"/>
    </location>
</feature>
<reference evidence="3" key="2">
    <citation type="submission" date="2002-03" db="EMBL/GenBank/DDBJ databases">
        <authorList>
            <consortium name="The Anopheles Genome Sequencing Consortium"/>
        </authorList>
    </citation>
    <scope>NUCLEOTIDE SEQUENCE</scope>
    <source>
        <strain evidence="3">PEST</strain>
    </source>
</reference>
<dbReference type="HOGENOM" id="CLU_708260_0_0_1"/>
<feature type="region of interest" description="Disordered" evidence="1">
    <location>
        <begin position="172"/>
        <end position="206"/>
    </location>
</feature>
<evidence type="ECO:0000256" key="2">
    <source>
        <dbReference type="SAM" id="Phobius"/>
    </source>
</evidence>
<feature type="region of interest" description="Disordered" evidence="1">
    <location>
        <begin position="346"/>
        <end position="390"/>
    </location>
</feature>
<reference evidence="3" key="1">
    <citation type="journal article" date="2002" name="Science">
        <title>The genome sequence of the malaria mosquito Anopheles gambiae.</title>
        <authorList>
            <person name="Holt R.A."/>
            <person name="Subramanian G.M."/>
            <person name="Halpern A."/>
            <person name="Sutton G.G."/>
            <person name="Charlab R."/>
            <person name="Nusskern D.R."/>
            <person name="Wincker P."/>
            <person name="Clark A.G."/>
            <person name="Ribeiro J.M."/>
            <person name="Wides R."/>
            <person name="Salzberg S.L."/>
            <person name="Loftus B."/>
            <person name="Yandell M."/>
            <person name="Majoros W.H."/>
            <person name="Rusch D.B."/>
            <person name="Lai Z."/>
            <person name="Kraft C.L."/>
            <person name="Abril J.F."/>
            <person name="Anthouard V."/>
            <person name="Arensburger P."/>
            <person name="Atkinson P.W."/>
            <person name="Baden H."/>
            <person name="de Berardinis V."/>
            <person name="Baldwin D."/>
            <person name="Benes V."/>
            <person name="Biedler J."/>
            <person name="Blass C."/>
            <person name="Bolanos R."/>
            <person name="Boscus D."/>
            <person name="Barnstead M."/>
            <person name="Cai S."/>
            <person name="Center A."/>
            <person name="Chaturverdi K."/>
            <person name="Christophides G.K."/>
            <person name="Chrystal M.A."/>
            <person name="Clamp M."/>
            <person name="Cravchik A."/>
            <person name="Curwen V."/>
            <person name="Dana A."/>
            <person name="Delcher A."/>
            <person name="Dew I."/>
            <person name="Evans C.A."/>
            <person name="Flanigan M."/>
            <person name="Grundschober-Freimoser A."/>
            <person name="Friedli L."/>
            <person name="Gu Z."/>
            <person name="Guan P."/>
            <person name="Guigo R."/>
            <person name="Hillenmeyer M.E."/>
            <person name="Hladun S.L."/>
            <person name="Hogan J.R."/>
            <person name="Hong Y.S."/>
            <person name="Hoover J."/>
            <person name="Jaillon O."/>
            <person name="Ke Z."/>
            <person name="Kodira C."/>
            <person name="Kokoza E."/>
            <person name="Koutsos A."/>
            <person name="Letunic I."/>
            <person name="Levitsky A."/>
            <person name="Liang Y."/>
            <person name="Lin J.J."/>
            <person name="Lobo N.F."/>
            <person name="Lopez J.R."/>
            <person name="Malek J.A."/>
            <person name="McIntosh T.C."/>
            <person name="Meister S."/>
            <person name="Miller J."/>
            <person name="Mobarry C."/>
            <person name="Mongin E."/>
            <person name="Murphy S.D."/>
            <person name="O'Brochta D.A."/>
            <person name="Pfannkoch C."/>
            <person name="Qi R."/>
            <person name="Regier M.A."/>
            <person name="Remington K."/>
            <person name="Shao H."/>
            <person name="Sharakhova M.V."/>
            <person name="Sitter C.D."/>
            <person name="Shetty J."/>
            <person name="Smith T.J."/>
            <person name="Strong R."/>
            <person name="Sun J."/>
            <person name="Thomasova D."/>
            <person name="Ton L.Q."/>
            <person name="Topalis P."/>
            <person name="Tu Z."/>
            <person name="Unger M.F."/>
            <person name="Walenz B."/>
            <person name="Wang A."/>
            <person name="Wang J."/>
            <person name="Wang M."/>
            <person name="Wang X."/>
            <person name="Woodford K.J."/>
            <person name="Wortman J.R."/>
            <person name="Wu M."/>
            <person name="Yao A."/>
            <person name="Zdobnov E.M."/>
            <person name="Zhang H."/>
            <person name="Zhao Q."/>
            <person name="Zhao S."/>
            <person name="Zhu S.C."/>
            <person name="Zhimulev I."/>
            <person name="Coluzzi M."/>
            <person name="della Torre A."/>
            <person name="Roth C.W."/>
            <person name="Louis C."/>
            <person name="Kalush F."/>
            <person name="Mural R.J."/>
            <person name="Myers E.W."/>
            <person name="Adams M.D."/>
            <person name="Smith H.O."/>
            <person name="Broder S."/>
            <person name="Gardner M.J."/>
            <person name="Fraser C.M."/>
            <person name="Birney E."/>
            <person name="Bork P."/>
            <person name="Brey P.T."/>
            <person name="Venter J.C."/>
            <person name="Weissenbach J."/>
            <person name="Kafatos F.C."/>
            <person name="Collins F.H."/>
            <person name="Hoffman S.L."/>
        </authorList>
    </citation>
    <scope>NUCLEOTIDE SEQUENCE [LARGE SCALE GENOMIC DNA]</scope>
    <source>
        <strain evidence="3">PEST</strain>
    </source>
</reference>
<dbReference type="PhylomeDB" id="Q5TQV4"/>
<reference evidence="3" key="3">
    <citation type="journal article" date="2004" name="Trends Parasitol.">
        <title>The Anopheles gambiae genome: an update.</title>
        <authorList>
            <person name="Mongin E."/>
            <person name="Louis C."/>
            <person name="Holt R.A."/>
            <person name="Birney E."/>
            <person name="Collins F.H."/>
        </authorList>
    </citation>
    <scope>NUCLEOTIDE SEQUENCE</scope>
    <source>
        <strain evidence="3">PEST</strain>
    </source>
</reference>
<dbReference type="VEuPathDB" id="VectorBase:AGAP029629"/>
<proteinExistence type="predicted"/>
<organism evidence="3">
    <name type="scientific">Anopheles gambiae</name>
    <name type="common">African malaria mosquito</name>
    <dbReference type="NCBI Taxonomy" id="7165"/>
    <lineage>
        <taxon>Eukaryota</taxon>
        <taxon>Metazoa</taxon>
        <taxon>Ecdysozoa</taxon>
        <taxon>Arthropoda</taxon>
        <taxon>Hexapoda</taxon>
        <taxon>Insecta</taxon>
        <taxon>Pterygota</taxon>
        <taxon>Neoptera</taxon>
        <taxon>Endopterygota</taxon>
        <taxon>Diptera</taxon>
        <taxon>Nematocera</taxon>
        <taxon>Culicoidea</taxon>
        <taxon>Culicidae</taxon>
        <taxon>Anophelinae</taxon>
        <taxon>Anopheles</taxon>
    </lineage>
</organism>
<reference evidence="3" key="4">
    <citation type="journal article" date="2007" name="Genome Biol.">
        <title>Update of the Anopheles gambiae PEST genome assembly.</title>
        <authorList>
            <person name="Sharakhova M.V."/>
            <person name="Hammond M.P."/>
            <person name="Lobo N.F."/>
            <person name="Krzywinski J."/>
            <person name="Unger M.F."/>
            <person name="Hillenmeyer M.E."/>
            <person name="Bruggner R.V."/>
            <person name="Birney E."/>
            <person name="Collins F.H."/>
        </authorList>
    </citation>
    <scope>NUCLEOTIDE SEQUENCE</scope>
    <source>
        <strain evidence="3">PEST</strain>
    </source>
</reference>
<dbReference type="PaxDb" id="7165-AGAP006512-PA"/>